<gene>
    <name evidence="1" type="ORF">IE53DRAFT_386904</name>
</gene>
<proteinExistence type="predicted"/>
<organism evidence="1 2">
    <name type="scientific">Violaceomyces palustris</name>
    <dbReference type="NCBI Taxonomy" id="1673888"/>
    <lineage>
        <taxon>Eukaryota</taxon>
        <taxon>Fungi</taxon>
        <taxon>Dikarya</taxon>
        <taxon>Basidiomycota</taxon>
        <taxon>Ustilaginomycotina</taxon>
        <taxon>Ustilaginomycetes</taxon>
        <taxon>Violaceomycetales</taxon>
        <taxon>Violaceomycetaceae</taxon>
        <taxon>Violaceomyces</taxon>
    </lineage>
</organism>
<evidence type="ECO:0000313" key="1">
    <source>
        <dbReference type="EMBL" id="PWN50785.1"/>
    </source>
</evidence>
<dbReference type="EMBL" id="KZ819898">
    <property type="protein sequence ID" value="PWN50785.1"/>
    <property type="molecule type" value="Genomic_DNA"/>
</dbReference>
<evidence type="ECO:0000313" key="2">
    <source>
        <dbReference type="Proteomes" id="UP000245626"/>
    </source>
</evidence>
<name>A0ACD0NY61_9BASI</name>
<dbReference type="Proteomes" id="UP000245626">
    <property type="component" value="Unassembled WGS sequence"/>
</dbReference>
<accession>A0ACD0NY61</accession>
<sequence>MKDKPQQGQRREVKLVRLNGDSSWLIQIPIAAQSYRSESRKTTFNLLVDPWLNPSSQVDAHPLFSEQVRLQPSSFGSIKQLDHHLRSSTSSPSTHHDLDPPSGLDAILLSHPFTDHSHPQTLLDDESYKRYPFFTTSYSTPSFLGLIPDRERSSVEYHQLDQTSSNLDRVTSSSRALPQGVGMFHLPTREWSGPAWKKLHGAILILHSLSSSPESTSSILYTPHGTCPTSIPSLLSDRSDDHRDPSLSRILLHPFHRQSLPLLGPISLGFPNVIDLIRSGTYRPNLILSTHDEEKEARGLVGRLLSREVWDLQACREAIQELLVSEQHHPNTPTEHPVHHAMRVEILKTGQEASL</sequence>
<keyword evidence="2" id="KW-1185">Reference proteome</keyword>
<protein>
    <submittedName>
        <fullName evidence="1">Uncharacterized protein</fullName>
    </submittedName>
</protein>
<reference evidence="1 2" key="1">
    <citation type="journal article" date="2018" name="Mol. Biol. Evol.">
        <title>Broad Genomic Sampling Reveals a Smut Pathogenic Ancestry of the Fungal Clade Ustilaginomycotina.</title>
        <authorList>
            <person name="Kijpornyongpan T."/>
            <person name="Mondo S.J."/>
            <person name="Barry K."/>
            <person name="Sandor L."/>
            <person name="Lee J."/>
            <person name="Lipzen A."/>
            <person name="Pangilinan J."/>
            <person name="LaButti K."/>
            <person name="Hainaut M."/>
            <person name="Henrissat B."/>
            <person name="Grigoriev I.V."/>
            <person name="Spatafora J.W."/>
            <person name="Aime M.C."/>
        </authorList>
    </citation>
    <scope>NUCLEOTIDE SEQUENCE [LARGE SCALE GENOMIC DNA]</scope>
    <source>
        <strain evidence="1 2">SA 807</strain>
    </source>
</reference>